<feature type="compositionally biased region" description="Polar residues" evidence="1">
    <location>
        <begin position="1"/>
        <end position="18"/>
    </location>
</feature>
<evidence type="ECO:0000313" key="2">
    <source>
        <dbReference type="EMBL" id="KAF8569008.1"/>
    </source>
</evidence>
<accession>A0A8T0DPR1</accession>
<proteinExistence type="predicted"/>
<evidence type="ECO:0000256" key="1">
    <source>
        <dbReference type="SAM" id="MobiDB-lite"/>
    </source>
</evidence>
<organism evidence="2 3">
    <name type="scientific">Paragonimus westermani</name>
    <dbReference type="NCBI Taxonomy" id="34504"/>
    <lineage>
        <taxon>Eukaryota</taxon>
        <taxon>Metazoa</taxon>
        <taxon>Spiralia</taxon>
        <taxon>Lophotrochozoa</taxon>
        <taxon>Platyhelminthes</taxon>
        <taxon>Trematoda</taxon>
        <taxon>Digenea</taxon>
        <taxon>Plagiorchiida</taxon>
        <taxon>Troglotremata</taxon>
        <taxon>Troglotrematidae</taxon>
        <taxon>Paragonimus</taxon>
    </lineage>
</organism>
<protein>
    <submittedName>
        <fullName evidence="2">Uncharacterized protein</fullName>
    </submittedName>
</protein>
<sequence length="333" mass="37991">MSMTNEQGQSNMSSTYQLRTDIVERPNDSDLGTRTFQQRQSDVFASLANLEAAHVEVTRATKQERETVRKVAWRRTSSAVEDLVAEKERRARNEIDHSEQMDDGAAQPTFRKPVVPRFRRGTHHPRRSLRPTSIERDPSKWTHYSLADVDEDGFHTSDGQSGRDSNFTIASAFLTELRERRIACNHSDAEVSPVDEDATEPKKRGSEHRILFRPVRGIKRTRREVEDPSAGTVYTHHITASMSTEVEDEVEPVAHTSTDSEPNVTLFVQRRQRRQLRDRIGDQESKTDIVTNEERETQDVQSDLEEEEDGASSSSIGDIDEEVERVDVVDFLS</sequence>
<evidence type="ECO:0000313" key="3">
    <source>
        <dbReference type="Proteomes" id="UP000699462"/>
    </source>
</evidence>
<feature type="region of interest" description="Disordered" evidence="1">
    <location>
        <begin position="275"/>
        <end position="333"/>
    </location>
</feature>
<comment type="caution">
    <text evidence="2">The sequence shown here is derived from an EMBL/GenBank/DDBJ whole genome shotgun (WGS) entry which is preliminary data.</text>
</comment>
<dbReference type="Proteomes" id="UP000699462">
    <property type="component" value="Unassembled WGS sequence"/>
</dbReference>
<name>A0A8T0DPR1_9TREM</name>
<keyword evidence="3" id="KW-1185">Reference proteome</keyword>
<feature type="region of interest" description="Disordered" evidence="1">
    <location>
        <begin position="1"/>
        <end position="35"/>
    </location>
</feature>
<gene>
    <name evidence="2" type="ORF">P879_11004</name>
</gene>
<dbReference type="AlphaFoldDB" id="A0A8T0DPR1"/>
<dbReference type="EMBL" id="JTDF01002258">
    <property type="protein sequence ID" value="KAF8569008.1"/>
    <property type="molecule type" value="Genomic_DNA"/>
</dbReference>
<feature type="compositionally biased region" description="Basic and acidic residues" evidence="1">
    <location>
        <begin position="275"/>
        <end position="298"/>
    </location>
</feature>
<dbReference type="OrthoDB" id="1906282at2759"/>
<reference evidence="2 3" key="1">
    <citation type="submission" date="2019-07" db="EMBL/GenBank/DDBJ databases">
        <title>Annotation for the trematode Paragonimus westermani.</title>
        <authorList>
            <person name="Choi Y.-J."/>
        </authorList>
    </citation>
    <scope>NUCLEOTIDE SEQUENCE [LARGE SCALE GENOMIC DNA]</scope>
    <source>
        <strain evidence="2">180907_Pwestermani</strain>
    </source>
</reference>